<dbReference type="PROSITE" id="PS50931">
    <property type="entry name" value="HTH_LYSR"/>
    <property type="match status" value="1"/>
</dbReference>
<dbReference type="PRINTS" id="PR00039">
    <property type="entry name" value="HTHLYSR"/>
</dbReference>
<protein>
    <submittedName>
        <fullName evidence="6">DNA-binding transcriptional LysR family regulator</fullName>
    </submittedName>
</protein>
<evidence type="ECO:0000256" key="3">
    <source>
        <dbReference type="ARBA" id="ARBA00023125"/>
    </source>
</evidence>
<keyword evidence="4" id="KW-0804">Transcription</keyword>
<dbReference type="PANTHER" id="PTHR30537">
    <property type="entry name" value="HTH-TYPE TRANSCRIPTIONAL REGULATOR"/>
    <property type="match status" value="1"/>
</dbReference>
<dbReference type="Proteomes" id="UP000754495">
    <property type="component" value="Unassembled WGS sequence"/>
</dbReference>
<dbReference type="Gene3D" id="3.40.190.10">
    <property type="entry name" value="Periplasmic binding protein-like II"/>
    <property type="match status" value="2"/>
</dbReference>
<dbReference type="SUPFAM" id="SSF53850">
    <property type="entry name" value="Periplasmic binding protein-like II"/>
    <property type="match status" value="1"/>
</dbReference>
<gene>
    <name evidence="6" type="ORF">FHX46_005548</name>
</gene>
<keyword evidence="3 6" id="KW-0238">DNA-binding</keyword>
<evidence type="ECO:0000259" key="5">
    <source>
        <dbReference type="PROSITE" id="PS50931"/>
    </source>
</evidence>
<dbReference type="GO" id="GO:0003677">
    <property type="term" value="F:DNA binding"/>
    <property type="evidence" value="ECO:0007669"/>
    <property type="project" value="UniProtKB-KW"/>
</dbReference>
<keyword evidence="2" id="KW-0805">Transcription regulation</keyword>
<evidence type="ECO:0000256" key="4">
    <source>
        <dbReference type="ARBA" id="ARBA00023163"/>
    </source>
</evidence>
<organism evidence="6 7">
    <name type="scientific">Amycolatopsis viridis</name>
    <dbReference type="NCBI Taxonomy" id="185678"/>
    <lineage>
        <taxon>Bacteria</taxon>
        <taxon>Bacillati</taxon>
        <taxon>Actinomycetota</taxon>
        <taxon>Actinomycetes</taxon>
        <taxon>Pseudonocardiales</taxon>
        <taxon>Pseudonocardiaceae</taxon>
        <taxon>Amycolatopsis</taxon>
    </lineage>
</organism>
<dbReference type="InterPro" id="IPR000847">
    <property type="entry name" value="LysR_HTH_N"/>
</dbReference>
<reference evidence="6 7" key="1">
    <citation type="submission" date="2020-03" db="EMBL/GenBank/DDBJ databases">
        <title>Sequencing the genomes of 1000 actinobacteria strains.</title>
        <authorList>
            <person name="Klenk H.-P."/>
        </authorList>
    </citation>
    <scope>NUCLEOTIDE SEQUENCE [LARGE SCALE GENOMIC DNA]</scope>
    <source>
        <strain evidence="6 7">DSM 45668</strain>
    </source>
</reference>
<sequence>MSWTDLPPMNTLVPFEATMRLGSLTKAAAELHVTHGAVSRQLKSLEHALGVELFRRDGRVLVPTPVAVELNRQVVDALGRLAAAARQARSSTQPHPFVLSCEPTLMMRWLLPRLGSLTGAHPGLDVHLSAAGGAIDLRRAGVDVAIRRNDFDLDPGVEALPLFHEWIGPVCTPELAAHIREAADLAGLPRLVSATRPVAWDTWARLAGTVVPPAPVQTFEHFYLSLEAASAGLGVAIGPYPLVANDLDSGRLVAPLGFVEDGTQYVLLTRSGATDPRVGTVYRWLRENASATLPGPHERAGKSA</sequence>
<evidence type="ECO:0000313" key="6">
    <source>
        <dbReference type="EMBL" id="NIH83018.1"/>
    </source>
</evidence>
<accession>A0ABX0T1B1</accession>
<dbReference type="InterPro" id="IPR058163">
    <property type="entry name" value="LysR-type_TF_proteobact-type"/>
</dbReference>
<dbReference type="Pfam" id="PF03466">
    <property type="entry name" value="LysR_substrate"/>
    <property type="match status" value="1"/>
</dbReference>
<dbReference type="RefSeq" id="WP_167120772.1">
    <property type="nucleotide sequence ID" value="NZ_JAANOU010000001.1"/>
</dbReference>
<comment type="similarity">
    <text evidence="1">Belongs to the LysR transcriptional regulatory family.</text>
</comment>
<evidence type="ECO:0000256" key="2">
    <source>
        <dbReference type="ARBA" id="ARBA00023015"/>
    </source>
</evidence>
<comment type="caution">
    <text evidence="6">The sequence shown here is derived from an EMBL/GenBank/DDBJ whole genome shotgun (WGS) entry which is preliminary data.</text>
</comment>
<feature type="domain" description="HTH lysR-type" evidence="5">
    <location>
        <begin position="9"/>
        <end position="64"/>
    </location>
</feature>
<dbReference type="InterPro" id="IPR036388">
    <property type="entry name" value="WH-like_DNA-bd_sf"/>
</dbReference>
<dbReference type="Pfam" id="PF00126">
    <property type="entry name" value="HTH_1"/>
    <property type="match status" value="1"/>
</dbReference>
<dbReference type="InterPro" id="IPR036390">
    <property type="entry name" value="WH_DNA-bd_sf"/>
</dbReference>
<evidence type="ECO:0000256" key="1">
    <source>
        <dbReference type="ARBA" id="ARBA00009437"/>
    </source>
</evidence>
<dbReference type="EMBL" id="JAANOU010000001">
    <property type="protein sequence ID" value="NIH83018.1"/>
    <property type="molecule type" value="Genomic_DNA"/>
</dbReference>
<keyword evidence="7" id="KW-1185">Reference proteome</keyword>
<dbReference type="PANTHER" id="PTHR30537:SF74">
    <property type="entry name" value="HTH-TYPE TRANSCRIPTIONAL REGULATOR TRPI"/>
    <property type="match status" value="1"/>
</dbReference>
<dbReference type="InterPro" id="IPR005119">
    <property type="entry name" value="LysR_subst-bd"/>
</dbReference>
<proteinExistence type="inferred from homology"/>
<evidence type="ECO:0000313" key="7">
    <source>
        <dbReference type="Proteomes" id="UP000754495"/>
    </source>
</evidence>
<name>A0ABX0T1B1_9PSEU</name>
<dbReference type="SUPFAM" id="SSF46785">
    <property type="entry name" value="Winged helix' DNA-binding domain"/>
    <property type="match status" value="1"/>
</dbReference>
<dbReference type="Gene3D" id="1.10.10.10">
    <property type="entry name" value="Winged helix-like DNA-binding domain superfamily/Winged helix DNA-binding domain"/>
    <property type="match status" value="1"/>
</dbReference>